<dbReference type="Gene3D" id="3.30.428.10">
    <property type="entry name" value="HIT-like"/>
    <property type="match status" value="1"/>
</dbReference>
<feature type="short sequence motif" description="Histidine triad motif" evidence="2 3">
    <location>
        <begin position="98"/>
        <end position="102"/>
    </location>
</feature>
<evidence type="ECO:0000313" key="6">
    <source>
        <dbReference type="Proteomes" id="UP000092971"/>
    </source>
</evidence>
<proteinExistence type="predicted"/>
<dbReference type="AlphaFoldDB" id="A0A1B1YDB6"/>
<dbReference type="PANTHER" id="PTHR23089">
    <property type="entry name" value="HISTIDINE TRIAD HIT PROTEIN"/>
    <property type="match status" value="1"/>
</dbReference>
<dbReference type="InterPro" id="IPR036265">
    <property type="entry name" value="HIT-like_sf"/>
</dbReference>
<dbReference type="InterPro" id="IPR011146">
    <property type="entry name" value="HIT-like"/>
</dbReference>
<evidence type="ECO:0000259" key="4">
    <source>
        <dbReference type="PROSITE" id="PS51084"/>
    </source>
</evidence>
<dbReference type="PROSITE" id="PS51084">
    <property type="entry name" value="HIT_2"/>
    <property type="match status" value="1"/>
</dbReference>
<dbReference type="RefSeq" id="WP_015359075.1">
    <property type="nucleotide sequence ID" value="NZ_CP014672.1"/>
</dbReference>
<sequence>MSDCVFCKIINGEIPSSKVYENDDVIVFRDINPAAPVHVLVVPKVHIESLEALNHENIDVVGKIHAAILETTKILGINKEGYRVVVNCGKNGGQTVPHLHYHVLGGTVFGEKMV</sequence>
<dbReference type="Proteomes" id="UP000092971">
    <property type="component" value="Chromosome"/>
</dbReference>
<name>A0A1B1YDB6_THEST</name>
<reference evidence="5 6" key="1">
    <citation type="submission" date="2016-02" db="EMBL/GenBank/DDBJ databases">
        <title>Comparison of Clostridium stercorarium subspecies using comparative genomics and transcriptomics.</title>
        <authorList>
            <person name="Schellenberg J."/>
            <person name="Thallinger G."/>
            <person name="Levin D.B."/>
            <person name="Zhang X."/>
            <person name="Alvare G."/>
            <person name="Fristensky B."/>
            <person name="Sparling R."/>
        </authorList>
    </citation>
    <scope>NUCLEOTIDE SEQUENCE [LARGE SCALE GENOMIC DNA]</scope>
    <source>
        <strain evidence="5 6">DSM 2910</strain>
    </source>
</reference>
<dbReference type="OrthoDB" id="9784774at2"/>
<dbReference type="GO" id="GO:0003824">
    <property type="term" value="F:catalytic activity"/>
    <property type="evidence" value="ECO:0007669"/>
    <property type="project" value="InterPro"/>
</dbReference>
<feature type="active site" description="Tele-AMP-histidine intermediate" evidence="1">
    <location>
        <position position="100"/>
    </location>
</feature>
<dbReference type="Pfam" id="PF11969">
    <property type="entry name" value="DcpS_C"/>
    <property type="match status" value="1"/>
</dbReference>
<accession>A0A1B1YDB6</accession>
<gene>
    <name evidence="5" type="ORF">CSTERTH_06780</name>
</gene>
<evidence type="ECO:0000256" key="1">
    <source>
        <dbReference type="PIRSR" id="PIRSR601310-1"/>
    </source>
</evidence>
<dbReference type="PRINTS" id="PR00332">
    <property type="entry name" value="HISTRIAD"/>
</dbReference>
<dbReference type="EMBL" id="CP014672">
    <property type="protein sequence ID" value="ANW98751.1"/>
    <property type="molecule type" value="Genomic_DNA"/>
</dbReference>
<dbReference type="CDD" id="cd01276">
    <property type="entry name" value="PKCI_related"/>
    <property type="match status" value="1"/>
</dbReference>
<evidence type="ECO:0000256" key="2">
    <source>
        <dbReference type="PIRSR" id="PIRSR601310-3"/>
    </source>
</evidence>
<dbReference type="InterPro" id="IPR001310">
    <property type="entry name" value="Histidine_triad_HIT"/>
</dbReference>
<evidence type="ECO:0000313" key="5">
    <source>
        <dbReference type="EMBL" id="ANW98751.1"/>
    </source>
</evidence>
<organism evidence="5 6">
    <name type="scientific">Thermoclostridium stercorarium subsp. thermolacticum DSM 2910</name>
    <dbReference type="NCBI Taxonomy" id="1121336"/>
    <lineage>
        <taxon>Bacteria</taxon>
        <taxon>Bacillati</taxon>
        <taxon>Bacillota</taxon>
        <taxon>Clostridia</taxon>
        <taxon>Eubacteriales</taxon>
        <taxon>Oscillospiraceae</taxon>
        <taxon>Thermoclostridium</taxon>
    </lineage>
</organism>
<dbReference type="SUPFAM" id="SSF54197">
    <property type="entry name" value="HIT-like"/>
    <property type="match status" value="1"/>
</dbReference>
<feature type="domain" description="HIT" evidence="4">
    <location>
        <begin position="5"/>
        <end position="114"/>
    </location>
</feature>
<evidence type="ECO:0000256" key="3">
    <source>
        <dbReference type="PROSITE-ProRule" id="PRU00464"/>
    </source>
</evidence>
<protein>
    <submittedName>
        <fullName evidence="5">Histidine triad nucleotide-binding protein</fullName>
    </submittedName>
</protein>